<dbReference type="PROSITE" id="PS50928">
    <property type="entry name" value="ABC_TM1"/>
    <property type="match status" value="1"/>
</dbReference>
<dbReference type="InterPro" id="IPR035906">
    <property type="entry name" value="MetI-like_sf"/>
</dbReference>
<gene>
    <name evidence="9" type="ORF">LVJ94_23870</name>
</gene>
<feature type="domain" description="ABC transmembrane type-1" evidence="8">
    <location>
        <begin position="112"/>
        <end position="316"/>
    </location>
</feature>
<dbReference type="CDD" id="cd06261">
    <property type="entry name" value="TM_PBP2"/>
    <property type="match status" value="1"/>
</dbReference>
<evidence type="ECO:0000256" key="7">
    <source>
        <dbReference type="RuleBase" id="RU363032"/>
    </source>
</evidence>
<sequence>MAAGRPASRVTFSFARSLVAMAWRGAEAIALLVVLASLVFLALRTLPGDPAALILGDQASAAELSALRARLGFDRPLYVQYARFLRGLLTLDFGDSLRRPGVRAATRVFEALGPTGELAGLAVAMGSVVGVTSAVLAVGPWLGAGRRHVERAFVVVASTPLLAFAPLLTYVFAVRWRVLPLPGDPDAGLLGLAFASGLLAVPLSAHVARIGRAALQDVSGAPFLTVVRAKGGSFARAWFLHGLPATAGPIVTTIGTQLGALLGGAVVLERLFERPGLGTLILESYASRDLPVLEASVVAAGSLFVATQALAGAVHAAIDPRVRS</sequence>
<comment type="subcellular location">
    <subcellularLocation>
        <location evidence="1 7">Cell membrane</location>
        <topology evidence="1 7">Multi-pass membrane protein</topology>
    </subcellularLocation>
</comment>
<dbReference type="InterPro" id="IPR045621">
    <property type="entry name" value="BPD_transp_1_N"/>
</dbReference>
<name>A0ABZ2LH31_9BACT</name>
<keyword evidence="2 7" id="KW-0813">Transport</keyword>
<evidence type="ECO:0000256" key="2">
    <source>
        <dbReference type="ARBA" id="ARBA00022448"/>
    </source>
</evidence>
<feature type="transmembrane region" description="Helical" evidence="7">
    <location>
        <begin position="154"/>
        <end position="176"/>
    </location>
</feature>
<evidence type="ECO:0000256" key="3">
    <source>
        <dbReference type="ARBA" id="ARBA00022475"/>
    </source>
</evidence>
<feature type="transmembrane region" description="Helical" evidence="7">
    <location>
        <begin position="118"/>
        <end position="142"/>
    </location>
</feature>
<reference evidence="9" key="1">
    <citation type="submission" date="2021-12" db="EMBL/GenBank/DDBJ databases">
        <title>Discovery of the Pendulisporaceae a myxobacterial family with distinct sporulation behavior and unique specialized metabolism.</title>
        <authorList>
            <person name="Garcia R."/>
            <person name="Popoff A."/>
            <person name="Bader C.D."/>
            <person name="Loehr J."/>
            <person name="Walesch S."/>
            <person name="Walt C."/>
            <person name="Boldt J."/>
            <person name="Bunk B."/>
            <person name="Haeckl F.J.F.P.J."/>
            <person name="Gunesch A.P."/>
            <person name="Birkelbach J."/>
            <person name="Nuebel U."/>
            <person name="Pietschmann T."/>
            <person name="Bach T."/>
            <person name="Mueller R."/>
        </authorList>
    </citation>
    <scope>NUCLEOTIDE SEQUENCE</scope>
    <source>
        <strain evidence="9">MSr11367</strain>
    </source>
</reference>
<evidence type="ECO:0000256" key="6">
    <source>
        <dbReference type="ARBA" id="ARBA00023136"/>
    </source>
</evidence>
<dbReference type="SUPFAM" id="SSF161098">
    <property type="entry name" value="MetI-like"/>
    <property type="match status" value="1"/>
</dbReference>
<evidence type="ECO:0000259" key="8">
    <source>
        <dbReference type="PROSITE" id="PS50928"/>
    </source>
</evidence>
<organism evidence="9 10">
    <name type="scientific">Pendulispora rubella</name>
    <dbReference type="NCBI Taxonomy" id="2741070"/>
    <lineage>
        <taxon>Bacteria</taxon>
        <taxon>Pseudomonadati</taxon>
        <taxon>Myxococcota</taxon>
        <taxon>Myxococcia</taxon>
        <taxon>Myxococcales</taxon>
        <taxon>Sorangiineae</taxon>
        <taxon>Pendulisporaceae</taxon>
        <taxon>Pendulispora</taxon>
    </lineage>
</organism>
<dbReference type="PANTHER" id="PTHR43163:SF6">
    <property type="entry name" value="DIPEPTIDE TRANSPORT SYSTEM PERMEASE PROTEIN DPPB-RELATED"/>
    <property type="match status" value="1"/>
</dbReference>
<dbReference type="Pfam" id="PF00528">
    <property type="entry name" value="BPD_transp_1"/>
    <property type="match status" value="1"/>
</dbReference>
<keyword evidence="4 7" id="KW-0812">Transmembrane</keyword>
<accession>A0ABZ2LH31</accession>
<evidence type="ECO:0000256" key="1">
    <source>
        <dbReference type="ARBA" id="ARBA00004651"/>
    </source>
</evidence>
<dbReference type="InterPro" id="IPR000515">
    <property type="entry name" value="MetI-like"/>
</dbReference>
<keyword evidence="10" id="KW-1185">Reference proteome</keyword>
<evidence type="ECO:0000313" key="9">
    <source>
        <dbReference type="EMBL" id="WXB10253.1"/>
    </source>
</evidence>
<protein>
    <submittedName>
        <fullName evidence="9">ABC transporter permease</fullName>
    </submittedName>
</protein>
<keyword evidence="6 7" id="KW-0472">Membrane</keyword>
<evidence type="ECO:0000256" key="5">
    <source>
        <dbReference type="ARBA" id="ARBA00022989"/>
    </source>
</evidence>
<comment type="similarity">
    <text evidence="7">Belongs to the binding-protein-dependent transport system permease family.</text>
</comment>
<dbReference type="Proteomes" id="UP001374803">
    <property type="component" value="Chromosome"/>
</dbReference>
<evidence type="ECO:0000256" key="4">
    <source>
        <dbReference type="ARBA" id="ARBA00022692"/>
    </source>
</evidence>
<dbReference type="PANTHER" id="PTHR43163">
    <property type="entry name" value="DIPEPTIDE TRANSPORT SYSTEM PERMEASE PROTEIN DPPB-RELATED"/>
    <property type="match status" value="1"/>
</dbReference>
<proteinExistence type="inferred from homology"/>
<dbReference type="EMBL" id="CP089983">
    <property type="protein sequence ID" value="WXB10253.1"/>
    <property type="molecule type" value="Genomic_DNA"/>
</dbReference>
<feature type="transmembrane region" description="Helical" evidence="7">
    <location>
        <begin position="188"/>
        <end position="208"/>
    </location>
</feature>
<dbReference type="RefSeq" id="WP_394839930.1">
    <property type="nucleotide sequence ID" value="NZ_CP089929.1"/>
</dbReference>
<keyword evidence="5 7" id="KW-1133">Transmembrane helix</keyword>
<keyword evidence="3" id="KW-1003">Cell membrane</keyword>
<evidence type="ECO:0000313" key="10">
    <source>
        <dbReference type="Proteomes" id="UP001374803"/>
    </source>
</evidence>
<dbReference type="Pfam" id="PF19300">
    <property type="entry name" value="BPD_transp_1_N"/>
    <property type="match status" value="1"/>
</dbReference>